<protein>
    <submittedName>
        <fullName evidence="1">Uncharacterized protein</fullName>
    </submittedName>
</protein>
<dbReference type="EMBL" id="OW240916">
    <property type="protein sequence ID" value="CAH2293741.1"/>
    <property type="molecule type" value="Genomic_DNA"/>
</dbReference>
<evidence type="ECO:0000313" key="2">
    <source>
        <dbReference type="Proteomes" id="UP001295444"/>
    </source>
</evidence>
<organism evidence="1 2">
    <name type="scientific">Pelobates cultripes</name>
    <name type="common">Western spadefoot toad</name>
    <dbReference type="NCBI Taxonomy" id="61616"/>
    <lineage>
        <taxon>Eukaryota</taxon>
        <taxon>Metazoa</taxon>
        <taxon>Chordata</taxon>
        <taxon>Craniata</taxon>
        <taxon>Vertebrata</taxon>
        <taxon>Euteleostomi</taxon>
        <taxon>Amphibia</taxon>
        <taxon>Batrachia</taxon>
        <taxon>Anura</taxon>
        <taxon>Pelobatoidea</taxon>
        <taxon>Pelobatidae</taxon>
        <taxon>Pelobates</taxon>
    </lineage>
</organism>
<reference evidence="1" key="1">
    <citation type="submission" date="2022-03" db="EMBL/GenBank/DDBJ databases">
        <authorList>
            <person name="Alioto T."/>
            <person name="Alioto T."/>
            <person name="Gomez Garrido J."/>
        </authorList>
    </citation>
    <scope>NUCLEOTIDE SEQUENCE</scope>
</reference>
<gene>
    <name evidence="1" type="ORF">PECUL_23A051039</name>
</gene>
<dbReference type="Proteomes" id="UP001295444">
    <property type="component" value="Chromosome 05"/>
</dbReference>
<proteinExistence type="predicted"/>
<sequence>MLPDITKAFHDYYSTLYHLSDKSPPKEVIDNFLLSRIKRTIPTADAKSLEAPITSDEFRAA</sequence>
<keyword evidence="2" id="KW-1185">Reference proteome</keyword>
<feature type="non-terminal residue" evidence="1">
    <location>
        <position position="61"/>
    </location>
</feature>
<evidence type="ECO:0000313" key="1">
    <source>
        <dbReference type="EMBL" id="CAH2293741.1"/>
    </source>
</evidence>
<name>A0AAD1S987_PELCU</name>
<accession>A0AAD1S987</accession>
<dbReference type="AlphaFoldDB" id="A0AAD1S987"/>